<protein>
    <submittedName>
        <fullName evidence="2">Uncharacterized protein</fullName>
    </submittedName>
</protein>
<dbReference type="PANTHER" id="PTHR12195">
    <property type="entry name" value="CYTOPLASMIC FMR1-INTERACTING PROTEIN-RELATED"/>
    <property type="match status" value="1"/>
</dbReference>
<sequence>MASEENITIKDALINVSVLDDLPIVDDQPCIEAFSLTLDCKANFDTNFEDRNAFITGCSKYIEEATRHGEFNEMLRDGFQHAAHLYTWRSCSRAVPVVKSNDQPNRMEINEQIMKVLEPEVRKLYDFMFFTNNAVARFVTK</sequence>
<reference evidence="2" key="1">
    <citation type="submission" date="2022-11" db="UniProtKB">
        <authorList>
            <consortium name="WormBaseParasite"/>
        </authorList>
    </citation>
    <scope>IDENTIFICATION</scope>
</reference>
<accession>A0A915DJJ7</accession>
<evidence type="ECO:0000313" key="1">
    <source>
        <dbReference type="Proteomes" id="UP000887574"/>
    </source>
</evidence>
<evidence type="ECO:0000313" key="2">
    <source>
        <dbReference type="WBParaSite" id="jg20672"/>
    </source>
</evidence>
<dbReference type="InterPro" id="IPR008081">
    <property type="entry name" value="Cytoplasmic_FMR1-int"/>
</dbReference>
<organism evidence="1 2">
    <name type="scientific">Ditylenchus dipsaci</name>
    <dbReference type="NCBI Taxonomy" id="166011"/>
    <lineage>
        <taxon>Eukaryota</taxon>
        <taxon>Metazoa</taxon>
        <taxon>Ecdysozoa</taxon>
        <taxon>Nematoda</taxon>
        <taxon>Chromadorea</taxon>
        <taxon>Rhabditida</taxon>
        <taxon>Tylenchina</taxon>
        <taxon>Tylenchomorpha</taxon>
        <taxon>Sphaerularioidea</taxon>
        <taxon>Anguinidae</taxon>
        <taxon>Anguininae</taxon>
        <taxon>Ditylenchus</taxon>
    </lineage>
</organism>
<dbReference type="GO" id="GO:0031267">
    <property type="term" value="F:small GTPase binding"/>
    <property type="evidence" value="ECO:0007669"/>
    <property type="project" value="InterPro"/>
</dbReference>
<name>A0A915DJJ7_9BILA</name>
<dbReference type="PRINTS" id="PR01698">
    <property type="entry name" value="CYTOFMRPINTP"/>
</dbReference>
<dbReference type="GO" id="GO:0030833">
    <property type="term" value="P:regulation of actin filament polymerization"/>
    <property type="evidence" value="ECO:0007669"/>
    <property type="project" value="InterPro"/>
</dbReference>
<dbReference type="WBParaSite" id="jg20672">
    <property type="protein sequence ID" value="jg20672"/>
    <property type="gene ID" value="jg20672"/>
</dbReference>
<keyword evidence="1" id="KW-1185">Reference proteome</keyword>
<dbReference type="Proteomes" id="UP000887574">
    <property type="component" value="Unplaced"/>
</dbReference>
<dbReference type="AlphaFoldDB" id="A0A915DJJ7"/>
<proteinExistence type="predicted"/>